<reference evidence="1 2" key="1">
    <citation type="submission" date="2019-02" db="EMBL/GenBank/DDBJ databases">
        <title>Genome sequencing of the rare red list fungi Dentipellis fragilis.</title>
        <authorList>
            <person name="Buettner E."/>
            <person name="Kellner H."/>
        </authorList>
    </citation>
    <scope>NUCLEOTIDE SEQUENCE [LARGE SCALE GENOMIC DNA]</scope>
    <source>
        <strain evidence="1 2">DSM 105465</strain>
    </source>
</reference>
<dbReference type="EMBL" id="SEOQ01001208">
    <property type="protein sequence ID" value="TFY53060.1"/>
    <property type="molecule type" value="Genomic_DNA"/>
</dbReference>
<gene>
    <name evidence="1" type="ORF">EVG20_g10285</name>
</gene>
<accession>A0A4Y9XSE9</accession>
<organism evidence="1 2">
    <name type="scientific">Dentipellis fragilis</name>
    <dbReference type="NCBI Taxonomy" id="205917"/>
    <lineage>
        <taxon>Eukaryota</taxon>
        <taxon>Fungi</taxon>
        <taxon>Dikarya</taxon>
        <taxon>Basidiomycota</taxon>
        <taxon>Agaricomycotina</taxon>
        <taxon>Agaricomycetes</taxon>
        <taxon>Russulales</taxon>
        <taxon>Hericiaceae</taxon>
        <taxon>Dentipellis</taxon>
    </lineage>
</organism>
<keyword evidence="2" id="KW-1185">Reference proteome</keyword>
<proteinExistence type="predicted"/>
<comment type="caution">
    <text evidence="1">The sequence shown here is derived from an EMBL/GenBank/DDBJ whole genome shotgun (WGS) entry which is preliminary data.</text>
</comment>
<dbReference type="Proteomes" id="UP000298327">
    <property type="component" value="Unassembled WGS sequence"/>
</dbReference>
<name>A0A4Y9XSE9_9AGAM</name>
<protein>
    <submittedName>
        <fullName evidence="1">Uncharacterized protein</fullName>
    </submittedName>
</protein>
<evidence type="ECO:0000313" key="2">
    <source>
        <dbReference type="Proteomes" id="UP000298327"/>
    </source>
</evidence>
<dbReference type="AlphaFoldDB" id="A0A4Y9XSE9"/>
<evidence type="ECO:0000313" key="1">
    <source>
        <dbReference type="EMBL" id="TFY53060.1"/>
    </source>
</evidence>
<sequence>MPSILPAPSLWPSACHLVPIPTVSPLHMPSPVHALPLARTCVSRPCTLHLTHVPSISPAPLRVHLRPCAHIAAHACLCLHIRLLANLHTPWRMPPHTATADMPTRTYDAHATTSTQLPPPMHPPHI</sequence>